<dbReference type="GO" id="GO:0005975">
    <property type="term" value="P:carbohydrate metabolic process"/>
    <property type="evidence" value="ECO:0007669"/>
    <property type="project" value="InterPro"/>
</dbReference>
<dbReference type="Gene3D" id="3.20.20.80">
    <property type="entry name" value="Glycosidases"/>
    <property type="match status" value="1"/>
</dbReference>
<evidence type="ECO:0000259" key="10">
    <source>
        <dbReference type="Pfam" id="PF08532"/>
    </source>
</evidence>
<keyword evidence="5" id="KW-0378">Hydrolase</keyword>
<accession>A0A316V2C0</accession>
<dbReference type="InterPro" id="IPR003476">
    <property type="entry name" value="Glyco_hydro_42"/>
</dbReference>
<feature type="domain" description="Glycoside hydrolase family 42 N-terminal" evidence="9">
    <location>
        <begin position="71"/>
        <end position="470"/>
    </location>
</feature>
<evidence type="ECO:0000256" key="8">
    <source>
        <dbReference type="SAM" id="SignalP"/>
    </source>
</evidence>
<evidence type="ECO:0000259" key="9">
    <source>
        <dbReference type="Pfam" id="PF02449"/>
    </source>
</evidence>
<dbReference type="EMBL" id="KZ819607">
    <property type="protein sequence ID" value="PWN31696.1"/>
    <property type="molecule type" value="Genomic_DNA"/>
</dbReference>
<evidence type="ECO:0000313" key="11">
    <source>
        <dbReference type="EMBL" id="PWN31696.1"/>
    </source>
</evidence>
<keyword evidence="4" id="KW-0479">Metal-binding</keyword>
<evidence type="ECO:0000256" key="7">
    <source>
        <dbReference type="ARBA" id="ARBA00023295"/>
    </source>
</evidence>
<dbReference type="InParanoid" id="A0A316V2C0"/>
<protein>
    <recommendedName>
        <fullName evidence="3">beta-galactosidase</fullName>
        <ecNumber evidence="3">3.2.1.23</ecNumber>
    </recommendedName>
</protein>
<dbReference type="GeneID" id="37024852"/>
<dbReference type="SUPFAM" id="SSF51445">
    <property type="entry name" value="(Trans)glycosidases"/>
    <property type="match status" value="1"/>
</dbReference>
<dbReference type="Pfam" id="PF02449">
    <property type="entry name" value="Glyco_hydro_42"/>
    <property type="match status" value="1"/>
</dbReference>
<dbReference type="EC" id="3.2.1.23" evidence="3"/>
<dbReference type="PANTHER" id="PTHR36447">
    <property type="entry name" value="BETA-GALACTOSIDASE GANA"/>
    <property type="match status" value="1"/>
</dbReference>
<dbReference type="Proteomes" id="UP000245771">
    <property type="component" value="Unassembled WGS sequence"/>
</dbReference>
<name>A0A316V2C0_9BASI</name>
<dbReference type="InterPro" id="IPR017853">
    <property type="entry name" value="GH"/>
</dbReference>
<dbReference type="RefSeq" id="XP_025351998.1">
    <property type="nucleotide sequence ID" value="XM_025503071.1"/>
</dbReference>
<evidence type="ECO:0000313" key="12">
    <source>
        <dbReference type="Proteomes" id="UP000245771"/>
    </source>
</evidence>
<comment type="similarity">
    <text evidence="2">Belongs to the glycosyl hydrolase 42 family.</text>
</comment>
<evidence type="ECO:0000256" key="2">
    <source>
        <dbReference type="ARBA" id="ARBA00005940"/>
    </source>
</evidence>
<evidence type="ECO:0000256" key="5">
    <source>
        <dbReference type="ARBA" id="ARBA00022801"/>
    </source>
</evidence>
<proteinExistence type="inferred from homology"/>
<dbReference type="GO" id="GO:0046872">
    <property type="term" value="F:metal ion binding"/>
    <property type="evidence" value="ECO:0007669"/>
    <property type="project" value="UniProtKB-KW"/>
</dbReference>
<dbReference type="OrthoDB" id="1657402at2759"/>
<feature type="signal peptide" evidence="8">
    <location>
        <begin position="1"/>
        <end position="26"/>
    </location>
</feature>
<gene>
    <name evidence="11" type="ORF">FA14DRAFT_92243</name>
</gene>
<keyword evidence="6" id="KW-0862">Zinc</keyword>
<feature type="chain" id="PRO_5016395568" description="beta-galactosidase" evidence="8">
    <location>
        <begin position="27"/>
        <end position="801"/>
    </location>
</feature>
<dbReference type="CDD" id="cd03143">
    <property type="entry name" value="A4_beta-galactosidase_middle_domain"/>
    <property type="match status" value="1"/>
</dbReference>
<organism evidence="11 12">
    <name type="scientific">Meira miltonrushii</name>
    <dbReference type="NCBI Taxonomy" id="1280837"/>
    <lineage>
        <taxon>Eukaryota</taxon>
        <taxon>Fungi</taxon>
        <taxon>Dikarya</taxon>
        <taxon>Basidiomycota</taxon>
        <taxon>Ustilaginomycotina</taxon>
        <taxon>Exobasidiomycetes</taxon>
        <taxon>Exobasidiales</taxon>
        <taxon>Brachybasidiaceae</taxon>
        <taxon>Meira</taxon>
    </lineage>
</organism>
<dbReference type="AlphaFoldDB" id="A0A316V2C0"/>
<evidence type="ECO:0000256" key="6">
    <source>
        <dbReference type="ARBA" id="ARBA00022833"/>
    </source>
</evidence>
<dbReference type="GO" id="GO:0009341">
    <property type="term" value="C:beta-galactosidase complex"/>
    <property type="evidence" value="ECO:0007669"/>
    <property type="project" value="InterPro"/>
</dbReference>
<dbReference type="Pfam" id="PF08532">
    <property type="entry name" value="Glyco_hydro_42M"/>
    <property type="match status" value="1"/>
</dbReference>
<feature type="domain" description="Beta-galactosidase trimerisation" evidence="10">
    <location>
        <begin position="488"/>
        <end position="720"/>
    </location>
</feature>
<keyword evidence="7" id="KW-0326">Glycosidase</keyword>
<keyword evidence="12" id="KW-1185">Reference proteome</keyword>
<dbReference type="SUPFAM" id="SSF52317">
    <property type="entry name" value="Class I glutamine amidotransferase-like"/>
    <property type="match status" value="1"/>
</dbReference>
<evidence type="ECO:0000256" key="3">
    <source>
        <dbReference type="ARBA" id="ARBA00012756"/>
    </source>
</evidence>
<dbReference type="Gene3D" id="3.40.50.880">
    <property type="match status" value="1"/>
</dbReference>
<evidence type="ECO:0000256" key="1">
    <source>
        <dbReference type="ARBA" id="ARBA00001412"/>
    </source>
</evidence>
<comment type="catalytic activity">
    <reaction evidence="1">
        <text>Hydrolysis of terminal non-reducing beta-D-galactose residues in beta-D-galactosides.</text>
        <dbReference type="EC" id="3.2.1.23"/>
    </reaction>
</comment>
<reference evidence="11 12" key="1">
    <citation type="journal article" date="2018" name="Mol. Biol. Evol.">
        <title>Broad Genomic Sampling Reveals a Smut Pathogenic Ancestry of the Fungal Clade Ustilaginomycotina.</title>
        <authorList>
            <person name="Kijpornyongpan T."/>
            <person name="Mondo S.J."/>
            <person name="Barry K."/>
            <person name="Sandor L."/>
            <person name="Lee J."/>
            <person name="Lipzen A."/>
            <person name="Pangilinan J."/>
            <person name="LaButti K."/>
            <person name="Hainaut M."/>
            <person name="Henrissat B."/>
            <person name="Grigoriev I.V."/>
            <person name="Spatafora J.W."/>
            <person name="Aime M.C."/>
        </authorList>
    </citation>
    <scope>NUCLEOTIDE SEQUENCE [LARGE SCALE GENOMIC DNA]</scope>
    <source>
        <strain evidence="11 12">MCA 3882</strain>
    </source>
</reference>
<sequence>MVNALGGLLGLACAVVVLHFCSSTNAIEPSNPTQVPKQHAFSSYVNTTATYTQDVDDVRTPWTEKIRFLVDYYPSQWPREMWARDASRMANASITHVRISEFDWALLEPSEGNYDWSLLDDSIEVLAQYGLKVILGTPTCTPPMWVVRKYDILGVNDEMHVRRFGSRRHYSFSSPDYLALSKGIVRAMAERYGDNENVDAWQLDNEFGNTRTTRTYDQHATRKFRQWLQDKYGTIEELNNRQGRVFWSSQYDTFDDILPPTLENEESSPALRLDWFHFSSDQLISFSAEQAETVREVAREQGYKAKPITTNFMCFEFSFDHYKFMQETGIDFATWDSYPLGNGDVLEWAPEHEKLLYARTGRPDHQALQHSFFRGVAGVRNGNQPYGPWGVMESPLGPVNWAPANPSPAPGIVRLWLHDMTAHGSSLNGIFRWRQVPYGQEQMHSGMLRPDDEPDFAFGEHQAAVSDIEQLHRAKVNLAANNAKHAPKIAMIFDYPSHWFIEAQPQSGRYVRSTYVDYTFQYPELFSNWFSALRRLALDVDVIGPTTNLSSYDLVLIPTMVNITTEMNAALAEFKGDVIVGPRTSSKVDPLSIPDGLAPAQGALRDRLPLKVTRSESLHRNGGLGDKVRLHSDLCGSQDPDQCVYPVEVWSEWLECEREGKKAVEFVSATYEGYRDGKPAMCSHIEESNDPHVVERRTTYLGWYAKQDALMPIFVHAAKRRGIKTLLGQEPNVYHDLGKHVRFARRGDALFAFNYDDKNEADLVLPRTKDMHFQLLVGHMPDHEHKIAKSGVNIYRIASNK</sequence>
<keyword evidence="8" id="KW-0732">Signal</keyword>
<dbReference type="STRING" id="1280837.A0A316V2C0"/>
<evidence type="ECO:0000256" key="4">
    <source>
        <dbReference type="ARBA" id="ARBA00022723"/>
    </source>
</evidence>
<dbReference type="InterPro" id="IPR029062">
    <property type="entry name" value="Class_I_gatase-like"/>
</dbReference>
<dbReference type="InterPro" id="IPR013529">
    <property type="entry name" value="Glyco_hydro_42_N"/>
</dbReference>
<dbReference type="InterPro" id="IPR013738">
    <property type="entry name" value="Beta_galactosidase_Trimer"/>
</dbReference>
<dbReference type="GO" id="GO:0004565">
    <property type="term" value="F:beta-galactosidase activity"/>
    <property type="evidence" value="ECO:0007669"/>
    <property type="project" value="UniProtKB-EC"/>
</dbReference>
<dbReference type="PANTHER" id="PTHR36447:SF2">
    <property type="entry name" value="BETA-GALACTOSIDASE YESZ"/>
    <property type="match status" value="1"/>
</dbReference>